<protein>
    <submittedName>
        <fullName evidence="1">Uncharacterized protein</fullName>
    </submittedName>
</protein>
<evidence type="ECO:0000313" key="1">
    <source>
        <dbReference type="EMBL" id="MCD2519017.1"/>
    </source>
</evidence>
<dbReference type="Proteomes" id="UP001179361">
    <property type="component" value="Unassembled WGS sequence"/>
</dbReference>
<sequence length="183" mass="21109">MKPASEVQLAEEVTRLMHLLRQLSEFASGYFLAKIEAARTIREWYDAVLALDYAANGKELRDTDDERVHALCRQITEVIDWIEPFFRVKLYPRSAGQQQSWKARAARDPLGKYTFRRDGAIEASVMDARLRGDRLWIGRIWADIGSCNGVPVNLRIRLHPSQIADMRSKFAQFRLVQETIMNA</sequence>
<gene>
    <name evidence="1" type="ORF">LQ564_22200</name>
</gene>
<reference evidence="1" key="1">
    <citation type="submission" date="2021-11" db="EMBL/GenBank/DDBJ databases">
        <title>The complete genome of Massilia sp sp. G4R7.</title>
        <authorList>
            <person name="Liu L."/>
            <person name="Yue J."/>
            <person name="Yuan J."/>
            <person name="Yang F."/>
            <person name="Li L."/>
        </authorList>
    </citation>
    <scope>NUCLEOTIDE SEQUENCE</scope>
    <source>
        <strain evidence="1">G4R7</strain>
    </source>
</reference>
<comment type="caution">
    <text evidence="1">The sequence shown here is derived from an EMBL/GenBank/DDBJ whole genome shotgun (WGS) entry which is preliminary data.</text>
</comment>
<keyword evidence="2" id="KW-1185">Reference proteome</keyword>
<organism evidence="1 2">
    <name type="scientific">Massilia phyllostachyos</name>
    <dbReference type="NCBI Taxonomy" id="2898585"/>
    <lineage>
        <taxon>Bacteria</taxon>
        <taxon>Pseudomonadati</taxon>
        <taxon>Pseudomonadota</taxon>
        <taxon>Betaproteobacteria</taxon>
        <taxon>Burkholderiales</taxon>
        <taxon>Oxalobacteraceae</taxon>
        <taxon>Telluria group</taxon>
        <taxon>Massilia</taxon>
    </lineage>
</organism>
<dbReference type="EMBL" id="JAJNOC010000010">
    <property type="protein sequence ID" value="MCD2519017.1"/>
    <property type="molecule type" value="Genomic_DNA"/>
</dbReference>
<accession>A0ABS8QB79</accession>
<name>A0ABS8QB79_9BURK</name>
<proteinExistence type="predicted"/>
<evidence type="ECO:0000313" key="2">
    <source>
        <dbReference type="Proteomes" id="UP001179361"/>
    </source>
</evidence>
<dbReference type="RefSeq" id="WP_231060292.1">
    <property type="nucleotide sequence ID" value="NZ_JAJNOC010000010.1"/>
</dbReference>